<organism evidence="6 7">
    <name type="scientific">Mumia flava</name>
    <dbReference type="NCBI Taxonomy" id="1348852"/>
    <lineage>
        <taxon>Bacteria</taxon>
        <taxon>Bacillati</taxon>
        <taxon>Actinomycetota</taxon>
        <taxon>Actinomycetes</taxon>
        <taxon>Propionibacteriales</taxon>
        <taxon>Nocardioidaceae</taxon>
        <taxon>Mumia</taxon>
    </lineage>
</organism>
<accession>A0A0B2B472</accession>
<dbReference type="InterPro" id="IPR000089">
    <property type="entry name" value="Biotin_lipoyl"/>
</dbReference>
<dbReference type="InterPro" id="IPR017453">
    <property type="entry name" value="GCV_H_sub"/>
</dbReference>
<dbReference type="PROSITE" id="PS50968">
    <property type="entry name" value="BIOTINYL_LIPOYL"/>
    <property type="match status" value="1"/>
</dbReference>
<comment type="function">
    <text evidence="3">The glycine cleavage system catalyzes the degradation of glycine. The H protein shuttles the methylamine group of glycine from the P protein to the T protein.</text>
</comment>
<dbReference type="EMBL" id="PGEZ01000002">
    <property type="protein sequence ID" value="PJJ53407.1"/>
    <property type="molecule type" value="Genomic_DNA"/>
</dbReference>
<comment type="cofactor">
    <cofactor evidence="3">
        <name>(R)-lipoate</name>
        <dbReference type="ChEBI" id="CHEBI:83088"/>
    </cofactor>
    <text evidence="3">Binds 1 lipoyl cofactor covalently.</text>
</comment>
<evidence type="ECO:0000256" key="2">
    <source>
        <dbReference type="ARBA" id="ARBA00022823"/>
    </source>
</evidence>
<keyword evidence="7" id="KW-1185">Reference proteome</keyword>
<dbReference type="RefSeq" id="WP_039361805.1">
    <property type="nucleotide sequence ID" value="NZ_PGEZ01000002.1"/>
</dbReference>
<gene>
    <name evidence="3" type="primary">gcvH</name>
    <name evidence="6" type="ORF">CLV56_2896</name>
</gene>
<feature type="modified residue" description="N6-lipoyllysine" evidence="3 4">
    <location>
        <position position="62"/>
    </location>
</feature>
<proteinExistence type="inferred from homology"/>
<dbReference type="PANTHER" id="PTHR11715:SF3">
    <property type="entry name" value="GLYCINE CLEAVAGE SYSTEM H PROTEIN-RELATED"/>
    <property type="match status" value="1"/>
</dbReference>
<dbReference type="InterPro" id="IPR002930">
    <property type="entry name" value="GCV_H"/>
</dbReference>
<evidence type="ECO:0000259" key="5">
    <source>
        <dbReference type="PROSITE" id="PS50968"/>
    </source>
</evidence>
<dbReference type="GO" id="GO:0009249">
    <property type="term" value="P:protein lipoylation"/>
    <property type="evidence" value="ECO:0007669"/>
    <property type="project" value="TreeGrafter"/>
</dbReference>
<evidence type="ECO:0000256" key="1">
    <source>
        <dbReference type="ARBA" id="ARBA00009249"/>
    </source>
</evidence>
<dbReference type="PANTHER" id="PTHR11715">
    <property type="entry name" value="GLYCINE CLEAVAGE SYSTEM H PROTEIN"/>
    <property type="match status" value="1"/>
</dbReference>
<dbReference type="GO" id="GO:0005960">
    <property type="term" value="C:glycine cleavage complex"/>
    <property type="evidence" value="ECO:0007669"/>
    <property type="project" value="InterPro"/>
</dbReference>
<dbReference type="NCBIfam" id="NF002270">
    <property type="entry name" value="PRK01202.1"/>
    <property type="match status" value="1"/>
</dbReference>
<evidence type="ECO:0000313" key="6">
    <source>
        <dbReference type="EMBL" id="PJJ53407.1"/>
    </source>
</evidence>
<dbReference type="OrthoDB" id="9796712at2"/>
<dbReference type="NCBIfam" id="TIGR00527">
    <property type="entry name" value="gcvH"/>
    <property type="match status" value="1"/>
</dbReference>
<dbReference type="Proteomes" id="UP000230842">
    <property type="component" value="Unassembled WGS sequence"/>
</dbReference>
<dbReference type="InterPro" id="IPR011053">
    <property type="entry name" value="Single_hybrid_motif"/>
</dbReference>
<dbReference type="GO" id="GO:0005829">
    <property type="term" value="C:cytosol"/>
    <property type="evidence" value="ECO:0007669"/>
    <property type="project" value="TreeGrafter"/>
</dbReference>
<dbReference type="SUPFAM" id="SSF51230">
    <property type="entry name" value="Single hybrid motif"/>
    <property type="match status" value="1"/>
</dbReference>
<dbReference type="Pfam" id="PF01597">
    <property type="entry name" value="GCV_H"/>
    <property type="match status" value="1"/>
</dbReference>
<evidence type="ECO:0000256" key="4">
    <source>
        <dbReference type="PIRSR" id="PIRSR617453-50"/>
    </source>
</evidence>
<sequence>MIPDDLHYSADHEWVRLDGDVATIGITDYAQEQLGDIVYVSLPAAGEVHEAGAAVGELESTKSVSDLFAPVAGEVVAVNEALESSPELVNSAPYAEGWLFTVRVASTDLGATLMDAAAYGASLES</sequence>
<reference evidence="6 7" key="1">
    <citation type="submission" date="2017-11" db="EMBL/GenBank/DDBJ databases">
        <title>Genomic Encyclopedia of Archaeal and Bacterial Type Strains, Phase II (KMG-II): From Individual Species to Whole Genera.</title>
        <authorList>
            <person name="Goeker M."/>
        </authorList>
    </citation>
    <scope>NUCLEOTIDE SEQUENCE [LARGE SCALE GENOMIC DNA]</scope>
    <source>
        <strain evidence="6 7">DSM 27763</strain>
    </source>
</reference>
<dbReference type="AlphaFoldDB" id="A0A0B2B472"/>
<keyword evidence="2 3" id="KW-0450">Lipoyl</keyword>
<dbReference type="CDD" id="cd06848">
    <property type="entry name" value="GCS_H"/>
    <property type="match status" value="1"/>
</dbReference>
<dbReference type="HAMAP" id="MF_00272">
    <property type="entry name" value="GcvH"/>
    <property type="match status" value="1"/>
</dbReference>
<dbReference type="InterPro" id="IPR033753">
    <property type="entry name" value="GCV_H/Fam206"/>
</dbReference>
<comment type="caution">
    <text evidence="6">The sequence shown here is derived from an EMBL/GenBank/DDBJ whole genome shotgun (WGS) entry which is preliminary data.</text>
</comment>
<evidence type="ECO:0000313" key="7">
    <source>
        <dbReference type="Proteomes" id="UP000230842"/>
    </source>
</evidence>
<comment type="subunit">
    <text evidence="3">The glycine cleavage system is composed of four proteins: P, T, L and H.</text>
</comment>
<comment type="similarity">
    <text evidence="1 3">Belongs to the GcvH family.</text>
</comment>
<evidence type="ECO:0000256" key="3">
    <source>
        <dbReference type="HAMAP-Rule" id="MF_00272"/>
    </source>
</evidence>
<name>A0A0B2B472_9ACTN</name>
<dbReference type="GO" id="GO:0019464">
    <property type="term" value="P:glycine decarboxylation via glycine cleavage system"/>
    <property type="evidence" value="ECO:0007669"/>
    <property type="project" value="UniProtKB-UniRule"/>
</dbReference>
<dbReference type="Gene3D" id="2.40.50.100">
    <property type="match status" value="1"/>
</dbReference>
<feature type="domain" description="Lipoyl-binding" evidence="5">
    <location>
        <begin position="21"/>
        <end position="103"/>
    </location>
</feature>
<protein>
    <recommendedName>
        <fullName evidence="3">Glycine cleavage system H protein</fullName>
    </recommendedName>
</protein>